<dbReference type="PROSITE" id="PS50075">
    <property type="entry name" value="CARRIER"/>
    <property type="match status" value="1"/>
</dbReference>
<name>A0A9P2WQZ0_THEFU</name>
<dbReference type="EMBL" id="AOSG01000053">
    <property type="protein sequence ID" value="EOR71043.1"/>
    <property type="molecule type" value="Genomic_DNA"/>
</dbReference>
<evidence type="ECO:0000256" key="3">
    <source>
        <dbReference type="ARBA" id="ARBA00022553"/>
    </source>
</evidence>
<feature type="domain" description="Carrier" evidence="4">
    <location>
        <begin position="8"/>
        <end position="84"/>
    </location>
</feature>
<gene>
    <name evidence="5" type="ORF">TM51_09626</name>
</gene>
<accession>A0A9P2WQZ0</accession>
<evidence type="ECO:0000313" key="6">
    <source>
        <dbReference type="Proteomes" id="UP000014184"/>
    </source>
</evidence>
<dbReference type="Gene3D" id="1.10.1200.10">
    <property type="entry name" value="ACP-like"/>
    <property type="match status" value="1"/>
</dbReference>
<organism evidence="5 6">
    <name type="scientific">Thermobifida fusca TM51</name>
    <dbReference type="NCBI Taxonomy" id="1169414"/>
    <lineage>
        <taxon>Bacteria</taxon>
        <taxon>Bacillati</taxon>
        <taxon>Actinomycetota</taxon>
        <taxon>Actinomycetes</taxon>
        <taxon>Streptosporangiales</taxon>
        <taxon>Nocardiopsidaceae</taxon>
        <taxon>Thermobifida</taxon>
    </lineage>
</organism>
<proteinExistence type="predicted"/>
<dbReference type="Proteomes" id="UP000014184">
    <property type="component" value="Unassembled WGS sequence"/>
</dbReference>
<keyword evidence="2" id="KW-0596">Phosphopantetheine</keyword>
<sequence length="84" mass="9461">MTNDDTVRHSVITEERMRADIARLLGEPADSIDPHENLLDRGLDSIRLMSLLETWRKDGISADFADLAEEPTIAAWLVLLTQQS</sequence>
<comment type="pathway">
    <text evidence="1">Siderophore biosynthesis.</text>
</comment>
<keyword evidence="6" id="KW-1185">Reference proteome</keyword>
<dbReference type="AlphaFoldDB" id="A0A9P2WQZ0"/>
<evidence type="ECO:0000259" key="4">
    <source>
        <dbReference type="PROSITE" id="PS50075"/>
    </source>
</evidence>
<protein>
    <submittedName>
        <fullName evidence="5">Isochorismatase</fullName>
    </submittedName>
</protein>
<evidence type="ECO:0000313" key="5">
    <source>
        <dbReference type="EMBL" id="EOR71043.1"/>
    </source>
</evidence>
<evidence type="ECO:0000256" key="1">
    <source>
        <dbReference type="ARBA" id="ARBA00004924"/>
    </source>
</evidence>
<reference evidence="5 6" key="1">
    <citation type="journal article" date="2013" name="Genome Announc.">
        <title>Draft Genome Sequence of the Lignocellulose Decomposer Thermobifida fusca Strain TM51.</title>
        <authorList>
            <person name="Toth A."/>
            <person name="Barna T."/>
            <person name="Nagy I."/>
            <person name="Horvath B."/>
            <person name="Nagy I."/>
            <person name="Tancsics A."/>
            <person name="Kriszt B."/>
            <person name="Baka E."/>
            <person name="Fekete C."/>
            <person name="Kukolya J."/>
        </authorList>
    </citation>
    <scope>NUCLEOTIDE SEQUENCE [LARGE SCALE GENOMIC DNA]</scope>
    <source>
        <strain evidence="5 6">TM51</strain>
    </source>
</reference>
<dbReference type="RefSeq" id="WP_016188868.1">
    <property type="nucleotide sequence ID" value="NZ_AOSG01000053.1"/>
</dbReference>
<keyword evidence="3" id="KW-0597">Phosphoprotein</keyword>
<evidence type="ECO:0000256" key="2">
    <source>
        <dbReference type="ARBA" id="ARBA00022450"/>
    </source>
</evidence>
<dbReference type="FunFam" id="1.10.1200.10:FF:000021">
    <property type="entry name" value="Isochorismatase"/>
    <property type="match status" value="1"/>
</dbReference>
<dbReference type="InterPro" id="IPR036736">
    <property type="entry name" value="ACP-like_sf"/>
</dbReference>
<dbReference type="SUPFAM" id="SSF47336">
    <property type="entry name" value="ACP-like"/>
    <property type="match status" value="1"/>
</dbReference>
<comment type="caution">
    <text evidence="5">The sequence shown here is derived from an EMBL/GenBank/DDBJ whole genome shotgun (WGS) entry which is preliminary data.</text>
</comment>
<dbReference type="Pfam" id="PF00550">
    <property type="entry name" value="PP-binding"/>
    <property type="match status" value="1"/>
</dbReference>
<dbReference type="InterPro" id="IPR009081">
    <property type="entry name" value="PP-bd_ACP"/>
</dbReference>